<dbReference type="GO" id="GO:0004806">
    <property type="term" value="F:triacylglycerol lipase activity"/>
    <property type="evidence" value="ECO:0007669"/>
    <property type="project" value="InterPro"/>
</dbReference>
<dbReference type="PANTHER" id="PTHR14226:SF10">
    <property type="entry name" value="TRIACYLGLYCEROL LIPASE 4-RELATED"/>
    <property type="match status" value="1"/>
</dbReference>
<evidence type="ECO:0000313" key="9">
    <source>
        <dbReference type="EMBL" id="WEW59234.1"/>
    </source>
</evidence>
<feature type="active site" description="Nucleophile" evidence="5">
    <location>
        <position position="247"/>
    </location>
</feature>
<dbReference type="PANTHER" id="PTHR14226">
    <property type="entry name" value="NEUROPATHY TARGET ESTERASE/SWISS CHEESE D.MELANOGASTER"/>
    <property type="match status" value="1"/>
</dbReference>
<evidence type="ECO:0000259" key="8">
    <source>
        <dbReference type="PROSITE" id="PS51635"/>
    </source>
</evidence>
<evidence type="ECO:0000256" key="3">
    <source>
        <dbReference type="ARBA" id="ARBA00022963"/>
    </source>
</evidence>
<evidence type="ECO:0000256" key="7">
    <source>
        <dbReference type="SAM" id="MobiDB-lite"/>
    </source>
</evidence>
<dbReference type="Pfam" id="PF11815">
    <property type="entry name" value="DUF3336"/>
    <property type="match status" value="1"/>
</dbReference>
<feature type="active site" description="Proton acceptor" evidence="5">
    <location>
        <position position="398"/>
    </location>
</feature>
<sequence>MFLITDATVPVASCSTSSKRSRLGGLRTCISIPHLSSLVWNFFARASFIVYSFRNRLSSEEFEQLLEIERRKQELSWSLPRATTLHEWLQIAKELDELEGNNEWKSIDESDEYDHVVLRARLDDLECALDSHDLGAIVHTIRTSFSRNLANMTNPNLYKRAHIGTKNLIDLYVTTATKAVAMVLEMAGRFNVDESRFLLEQLQATRQAFGRSALLLSGGATFGMNHTGVVKTLWQMRLLPRVISGSSAGSIVASVICAHPDDKIPKILSTFGNGDFSVFESKDEVEYLVHRLKRFLRSGSLFDIAHLRRIMRDLLGDITFLEAYNRTRRILNITVSHADSHELPRLLNYITSPNVIIWSAVATSCSAPLMFSASGLMAKDPATGEILEWGESLVQWIDGSVDGDLPMARLSEMFNVNHFIVSQVNPHVIPFVPPDEAFLLAELTERQQAPETGVVHFAKRVIKEETMGVFTLLSQIGIFPNTLRKFVSIMRQDYYGDINILPEITYEVFPSVLRNPTPHFMLRACLSGERATWPKLGCIRNHCAIELTLDAAVLVMREKIAAAARNAHIPLDSMPFYIDENVHLDDITTKDPRRKPARNELHKVKGVRTRSHTNPVHQLRRSKSSLHLTEFWQGCAPHVYPIQDTETKTLPPRPSWRLATRVSDERNHLIPSESGPDGTTHLSSSTWLALASLPHQHSKKSTRSGKQTPVVLSRRGSFTQIPAFLAHPQLVIQQARRAHHRRPSVSGVTLPHIIMAVKSGPPSPGIDQGHRKILRKAHSDSAESSKRDRVASG</sequence>
<reference evidence="9" key="1">
    <citation type="submission" date="2023-03" db="EMBL/GenBank/DDBJ databases">
        <title>Emydomyces testavorans Genome Sequence.</title>
        <authorList>
            <person name="Hoyer L."/>
        </authorList>
    </citation>
    <scope>NUCLEOTIDE SEQUENCE</scope>
    <source>
        <strain evidence="9">16-2883</strain>
    </source>
</reference>
<dbReference type="InterPro" id="IPR021771">
    <property type="entry name" value="Triacylglycerol_lipase_N"/>
</dbReference>
<dbReference type="Gene3D" id="3.40.1090.10">
    <property type="entry name" value="Cytosolic phospholipase A2 catalytic domain"/>
    <property type="match status" value="2"/>
</dbReference>
<dbReference type="InterPro" id="IPR016035">
    <property type="entry name" value="Acyl_Trfase/lysoPLipase"/>
</dbReference>
<dbReference type="GO" id="GO:0016042">
    <property type="term" value="P:lipid catabolic process"/>
    <property type="evidence" value="ECO:0007669"/>
    <property type="project" value="UniProtKB-UniRule"/>
</dbReference>
<proteinExistence type="inferred from homology"/>
<evidence type="ECO:0000313" key="10">
    <source>
        <dbReference type="Proteomes" id="UP001219355"/>
    </source>
</evidence>
<dbReference type="SUPFAM" id="SSF52151">
    <property type="entry name" value="FabD/lysophospholipase-like"/>
    <property type="match status" value="1"/>
</dbReference>
<comment type="similarity">
    <text evidence="6">Belongs to the PLPL family.</text>
</comment>
<comment type="caution">
    <text evidence="5">Lacks conserved residue(s) required for the propagation of feature annotation.</text>
</comment>
<keyword evidence="10" id="KW-1185">Reference proteome</keyword>
<dbReference type="PROSITE" id="PS51635">
    <property type="entry name" value="PNPLA"/>
    <property type="match status" value="1"/>
</dbReference>
<keyword evidence="2 5" id="KW-0378">Hydrolase</keyword>
<organism evidence="9 10">
    <name type="scientific">Emydomyces testavorans</name>
    <dbReference type="NCBI Taxonomy" id="2070801"/>
    <lineage>
        <taxon>Eukaryota</taxon>
        <taxon>Fungi</taxon>
        <taxon>Dikarya</taxon>
        <taxon>Ascomycota</taxon>
        <taxon>Pezizomycotina</taxon>
        <taxon>Eurotiomycetes</taxon>
        <taxon>Eurotiomycetidae</taxon>
        <taxon>Onygenales</taxon>
        <taxon>Nannizziopsiaceae</taxon>
        <taxon>Emydomyces</taxon>
    </lineage>
</organism>
<feature type="short sequence motif" description="GXSXG" evidence="5">
    <location>
        <begin position="245"/>
        <end position="249"/>
    </location>
</feature>
<dbReference type="AlphaFoldDB" id="A0AAF0ILX9"/>
<comment type="function">
    <text evidence="6">Lipid hydrolase.</text>
</comment>
<gene>
    <name evidence="9" type="primary">TGL5</name>
    <name evidence="9" type="ORF">PRK78_004703</name>
</gene>
<evidence type="ECO:0000256" key="1">
    <source>
        <dbReference type="ARBA" id="ARBA00002682"/>
    </source>
</evidence>
<dbReference type="EC" id="3.1.1.-" evidence="6"/>
<evidence type="ECO:0000256" key="2">
    <source>
        <dbReference type="ARBA" id="ARBA00022801"/>
    </source>
</evidence>
<accession>A0AAF0ILX9</accession>
<feature type="domain" description="PNPLA" evidence="8">
    <location>
        <begin position="214"/>
        <end position="411"/>
    </location>
</feature>
<evidence type="ECO:0000256" key="6">
    <source>
        <dbReference type="RuleBase" id="RU362055"/>
    </source>
</evidence>
<comment type="subcellular location">
    <subcellularLocation>
        <location evidence="6">Membrane</location>
        <topology evidence="6">Single-pass membrane protein</topology>
    </subcellularLocation>
</comment>
<evidence type="ECO:0000256" key="5">
    <source>
        <dbReference type="PROSITE-ProRule" id="PRU01161"/>
    </source>
</evidence>
<dbReference type="CDD" id="cd07230">
    <property type="entry name" value="Pat_TGL4-5_like"/>
    <property type="match status" value="1"/>
</dbReference>
<keyword evidence="3 5" id="KW-0442">Lipid degradation</keyword>
<dbReference type="InterPro" id="IPR002641">
    <property type="entry name" value="PNPLA_dom"/>
</dbReference>
<feature type="region of interest" description="Disordered" evidence="7">
    <location>
        <begin position="664"/>
        <end position="683"/>
    </location>
</feature>
<dbReference type="EMBL" id="CP120629">
    <property type="protein sequence ID" value="WEW59234.1"/>
    <property type="molecule type" value="Genomic_DNA"/>
</dbReference>
<name>A0AAF0ILX9_9EURO</name>
<dbReference type="Pfam" id="PF01734">
    <property type="entry name" value="Patatin"/>
    <property type="match status" value="1"/>
</dbReference>
<evidence type="ECO:0000256" key="4">
    <source>
        <dbReference type="ARBA" id="ARBA00023098"/>
    </source>
</evidence>
<protein>
    <recommendedName>
        <fullName evidence="6">Patatin-like phospholipase domain-containing protein</fullName>
        <ecNumber evidence="6">3.1.1.-</ecNumber>
    </recommendedName>
</protein>
<comment type="function">
    <text evidence="1">Probable lipid hydrolase.</text>
</comment>
<dbReference type="InterPro" id="IPR050301">
    <property type="entry name" value="NTE"/>
</dbReference>
<dbReference type="Proteomes" id="UP001219355">
    <property type="component" value="Chromosome 3"/>
</dbReference>
<dbReference type="GO" id="GO:0006641">
    <property type="term" value="P:triglyceride metabolic process"/>
    <property type="evidence" value="ECO:0007669"/>
    <property type="project" value="UniProtKB-ARBA"/>
</dbReference>
<keyword evidence="4 5" id="KW-0443">Lipid metabolism</keyword>
<dbReference type="GO" id="GO:0016020">
    <property type="term" value="C:membrane"/>
    <property type="evidence" value="ECO:0007669"/>
    <property type="project" value="UniProtKB-SubCell"/>
</dbReference>